<evidence type="ECO:0000256" key="2">
    <source>
        <dbReference type="PIRSR" id="PIRSR617939-1"/>
    </source>
</evidence>
<organism evidence="4 5">
    <name type="scientific">Candidatus Nitrospira allomarina</name>
    <dbReference type="NCBI Taxonomy" id="3020900"/>
    <lineage>
        <taxon>Bacteria</taxon>
        <taxon>Pseudomonadati</taxon>
        <taxon>Nitrospirota</taxon>
        <taxon>Nitrospiria</taxon>
        <taxon>Nitrospirales</taxon>
        <taxon>Nitrospiraceae</taxon>
        <taxon>Nitrospira</taxon>
    </lineage>
</organism>
<dbReference type="PANTHER" id="PTHR12935:SF0">
    <property type="entry name" value="GAMMA-GLUTAMYLCYCLOTRANSFERASE"/>
    <property type="match status" value="1"/>
</dbReference>
<name>A0AA96G906_9BACT</name>
<evidence type="ECO:0000256" key="1">
    <source>
        <dbReference type="ARBA" id="ARBA00023239"/>
    </source>
</evidence>
<sequence length="147" mass="17180">MRFFIYADNLNPTQLKRRAPEAQFLFMAYVPDHTIKFGRWSNQWRCGLATIAPSAGERVWGGVFELTQEDVQEMDKFEGDLPEGAFRHVEVHVFTQEGEKEFVSTHVAQSIGKFKAKDHYLDWILAGVKHWKLPDECVDMWNLFRSQ</sequence>
<reference evidence="4 5" key="1">
    <citation type="submission" date="2023-01" db="EMBL/GenBank/DDBJ databases">
        <title>Cultivation and genomic characterization of new, ubiquitous marine nitrite-oxidizing bacteria from the Nitrospirales.</title>
        <authorList>
            <person name="Mueller A.J."/>
            <person name="Daebeler A."/>
            <person name="Herbold C.W."/>
            <person name="Kirkegaard R.H."/>
            <person name="Daims H."/>
        </authorList>
    </citation>
    <scope>NUCLEOTIDE SEQUENCE [LARGE SCALE GENOMIC DNA]</scope>
    <source>
        <strain evidence="4 5">VA</strain>
    </source>
</reference>
<evidence type="ECO:0000256" key="3">
    <source>
        <dbReference type="PIRSR" id="PIRSR617939-2"/>
    </source>
</evidence>
<dbReference type="SUPFAM" id="SSF110857">
    <property type="entry name" value="Gamma-glutamyl cyclotransferase-like"/>
    <property type="match status" value="1"/>
</dbReference>
<dbReference type="InterPro" id="IPR036568">
    <property type="entry name" value="GGCT-like_sf"/>
</dbReference>
<gene>
    <name evidence="4" type="ORF">PP769_13660</name>
</gene>
<dbReference type="KEGG" id="nall:PP769_13660"/>
<evidence type="ECO:0000313" key="5">
    <source>
        <dbReference type="Proteomes" id="UP001302719"/>
    </source>
</evidence>
<dbReference type="InterPro" id="IPR013024">
    <property type="entry name" value="GGCT-like"/>
</dbReference>
<feature type="binding site" evidence="3">
    <location>
        <position position="120"/>
    </location>
    <ligand>
        <name>substrate</name>
    </ligand>
</feature>
<dbReference type="EMBL" id="CP116967">
    <property type="protein sequence ID" value="WNM57017.1"/>
    <property type="molecule type" value="Genomic_DNA"/>
</dbReference>
<dbReference type="GO" id="GO:0003839">
    <property type="term" value="F:gamma-glutamylcyclotransferase activity"/>
    <property type="evidence" value="ECO:0007669"/>
    <property type="project" value="InterPro"/>
</dbReference>
<dbReference type="Pfam" id="PF13772">
    <property type="entry name" value="AIG2_2"/>
    <property type="match status" value="1"/>
</dbReference>
<dbReference type="PANTHER" id="PTHR12935">
    <property type="entry name" value="GAMMA-GLUTAMYLCYCLOTRANSFERASE"/>
    <property type="match status" value="1"/>
</dbReference>
<accession>A0AA96G906</accession>
<protein>
    <submittedName>
        <fullName evidence="4">Gamma-glutamylcyclotransferase</fullName>
    </submittedName>
</protein>
<keyword evidence="1" id="KW-0456">Lyase</keyword>
<keyword evidence="5" id="KW-1185">Reference proteome</keyword>
<dbReference type="AlphaFoldDB" id="A0AA96G906"/>
<evidence type="ECO:0000313" key="4">
    <source>
        <dbReference type="EMBL" id="WNM57017.1"/>
    </source>
</evidence>
<dbReference type="Gene3D" id="3.10.490.10">
    <property type="entry name" value="Gamma-glutamyl cyclotransferase-like"/>
    <property type="match status" value="1"/>
</dbReference>
<dbReference type="CDD" id="cd06661">
    <property type="entry name" value="GGCT_like"/>
    <property type="match status" value="1"/>
</dbReference>
<dbReference type="Proteomes" id="UP001302719">
    <property type="component" value="Chromosome"/>
</dbReference>
<dbReference type="InterPro" id="IPR017939">
    <property type="entry name" value="G-Glutamylcylcotransferase"/>
</dbReference>
<proteinExistence type="predicted"/>
<dbReference type="RefSeq" id="WP_312641024.1">
    <property type="nucleotide sequence ID" value="NZ_CP116967.1"/>
</dbReference>
<feature type="active site" description="Proton acceptor" evidence="2">
    <location>
        <position position="78"/>
    </location>
</feature>